<evidence type="ECO:0008006" key="2">
    <source>
        <dbReference type="Google" id="ProtNLM"/>
    </source>
</evidence>
<proteinExistence type="predicted"/>
<reference evidence="1" key="1">
    <citation type="submission" date="2018-01" db="EMBL/GenBank/DDBJ databases">
        <authorList>
            <person name="Regsiter A."/>
            <person name="William W."/>
        </authorList>
    </citation>
    <scope>NUCLEOTIDE SEQUENCE</scope>
    <source>
        <strain evidence="1">TRIP AH-1</strain>
    </source>
</reference>
<dbReference type="AlphaFoldDB" id="A0A445N2B1"/>
<dbReference type="InterPro" id="IPR011006">
    <property type="entry name" value="CheY-like_superfamily"/>
</dbReference>
<sequence length="78" mass="8533">MSSPVVLLVDDEVPFVRALTKRLSKRGFTVKAAFNGEEALGVLAKKPTSQNACCYFGCEAARRGLHRHIKTDQKGGKK</sequence>
<dbReference type="EMBL" id="OJIN01000221">
    <property type="protein sequence ID" value="SPD75835.1"/>
    <property type="molecule type" value="Genomic_DNA"/>
</dbReference>
<protein>
    <recommendedName>
        <fullName evidence="2">Response regulatory domain-containing protein</fullName>
    </recommendedName>
</protein>
<gene>
    <name evidence="1" type="ORF">PITCH_A760045</name>
</gene>
<organism evidence="1">
    <name type="scientific">uncultured Desulfobacterium sp</name>
    <dbReference type="NCBI Taxonomy" id="201089"/>
    <lineage>
        <taxon>Bacteria</taxon>
        <taxon>Pseudomonadati</taxon>
        <taxon>Thermodesulfobacteriota</taxon>
        <taxon>Desulfobacteria</taxon>
        <taxon>Desulfobacterales</taxon>
        <taxon>Desulfobacteriaceae</taxon>
        <taxon>Desulfobacterium</taxon>
        <taxon>environmental samples</taxon>
    </lineage>
</organism>
<name>A0A445N2B1_9BACT</name>
<dbReference type="Gene3D" id="3.40.50.2300">
    <property type="match status" value="1"/>
</dbReference>
<accession>A0A445N2B1</accession>
<dbReference type="SUPFAM" id="SSF52172">
    <property type="entry name" value="CheY-like"/>
    <property type="match status" value="1"/>
</dbReference>
<evidence type="ECO:0000313" key="1">
    <source>
        <dbReference type="EMBL" id="SPD75835.1"/>
    </source>
</evidence>